<dbReference type="EMBL" id="JBEWSZ010000001">
    <property type="protein sequence ID" value="MET2828894.1"/>
    <property type="molecule type" value="Genomic_DNA"/>
</dbReference>
<dbReference type="Proteomes" id="UP001548832">
    <property type="component" value="Unassembled WGS sequence"/>
</dbReference>
<dbReference type="RefSeq" id="WP_354460869.1">
    <property type="nucleotide sequence ID" value="NZ_JBEWSZ010000001.1"/>
</dbReference>
<evidence type="ECO:0000313" key="2">
    <source>
        <dbReference type="Proteomes" id="UP001548832"/>
    </source>
</evidence>
<protein>
    <submittedName>
        <fullName evidence="1">Uncharacterized protein</fullName>
    </submittedName>
</protein>
<proteinExistence type="predicted"/>
<reference evidence="1 2" key="1">
    <citation type="submission" date="2024-06" db="EMBL/GenBank/DDBJ databases">
        <authorList>
            <person name="Kim D.-U."/>
        </authorList>
    </citation>
    <scope>NUCLEOTIDE SEQUENCE [LARGE SCALE GENOMIC DNA]</scope>
    <source>
        <strain evidence="1 2">KACC15460</strain>
    </source>
</reference>
<name>A0ABV2DFR2_9HYPH</name>
<evidence type="ECO:0000313" key="1">
    <source>
        <dbReference type="EMBL" id="MET2828894.1"/>
    </source>
</evidence>
<comment type="caution">
    <text evidence="1">The sequence shown here is derived from an EMBL/GenBank/DDBJ whole genome shotgun (WGS) entry which is preliminary data.</text>
</comment>
<organism evidence="1 2">
    <name type="scientific">Mesorhizobium shangrilense</name>
    <dbReference type="NCBI Taxonomy" id="460060"/>
    <lineage>
        <taxon>Bacteria</taxon>
        <taxon>Pseudomonadati</taxon>
        <taxon>Pseudomonadota</taxon>
        <taxon>Alphaproteobacteria</taxon>
        <taxon>Hyphomicrobiales</taxon>
        <taxon>Phyllobacteriaceae</taxon>
        <taxon>Mesorhizobium</taxon>
    </lineage>
</organism>
<keyword evidence="2" id="KW-1185">Reference proteome</keyword>
<sequence>MNAGVDEDLARSINSDFDRLIERQRTAGRLKAIQAARATAFAAVAFLDQVAGRLETLELIGELVEA</sequence>
<accession>A0ABV2DFR2</accession>
<gene>
    <name evidence="1" type="ORF">ABVQ20_18095</name>
</gene>